<evidence type="ECO:0000256" key="2">
    <source>
        <dbReference type="ARBA" id="ARBA00005069"/>
    </source>
</evidence>
<dbReference type="PANTHER" id="PTHR23117">
    <property type="entry name" value="GUANYLATE KINASE-RELATED"/>
    <property type="match status" value="1"/>
</dbReference>
<dbReference type="InterPro" id="IPR027417">
    <property type="entry name" value="P-loop_NTPase"/>
</dbReference>
<evidence type="ECO:0000313" key="8">
    <source>
        <dbReference type="EMBL" id="GGA38994.1"/>
    </source>
</evidence>
<comment type="similarity">
    <text evidence="6">Belongs to the ribose 1,5-bisphosphokinase family.</text>
</comment>
<dbReference type="OrthoDB" id="341217at2"/>
<sequence>MASGAFIAVVGPSGAGKDSILNFAKRRFVESETVTFVRRFITRPGEDATEDHIPVTEDDFLDADHSNRFALSWHAHGLRYGIPIATIEQVRSGTTVVANLSRTMIAEARQRYGLCFAVAVSVDAQVLRQRLEARGRETRQEIEHRLARMDFSPPQGVDIVIENNGPLELAGEQLCGVIASVGAHKAQLRLQARV</sequence>
<dbReference type="NCBIfam" id="TIGR02322">
    <property type="entry name" value="phosphon_PhnN"/>
    <property type="match status" value="1"/>
</dbReference>
<evidence type="ECO:0000313" key="9">
    <source>
        <dbReference type="Proteomes" id="UP000596977"/>
    </source>
</evidence>
<dbReference type="EC" id="2.7.4.23" evidence="6"/>
<evidence type="ECO:0000259" key="7">
    <source>
        <dbReference type="PROSITE" id="PS50052"/>
    </source>
</evidence>
<dbReference type="InterPro" id="IPR008145">
    <property type="entry name" value="GK/Ca_channel_bsu"/>
</dbReference>
<gene>
    <name evidence="6 8" type="primary">phnN</name>
    <name evidence="8" type="ORF">GCM10011499_05520</name>
</gene>
<protein>
    <recommendedName>
        <fullName evidence="6">Ribose 1,5-bisphosphate phosphokinase PhnN</fullName>
        <ecNumber evidence="6">2.7.4.23</ecNumber>
    </recommendedName>
    <alternativeName>
        <fullName evidence="6">Ribose 1,5-bisphosphokinase</fullName>
    </alternativeName>
</protein>
<feature type="domain" description="Guanylate kinase-like" evidence="7">
    <location>
        <begin position="4"/>
        <end position="179"/>
    </location>
</feature>
<dbReference type="HAMAP" id="MF_00836">
    <property type="entry name" value="PhnN"/>
    <property type="match status" value="1"/>
</dbReference>
<evidence type="ECO:0000256" key="1">
    <source>
        <dbReference type="ARBA" id="ARBA00000373"/>
    </source>
</evidence>
<evidence type="ECO:0000256" key="3">
    <source>
        <dbReference type="ARBA" id="ARBA00022679"/>
    </source>
</evidence>
<keyword evidence="4 6" id="KW-0547">Nucleotide-binding</keyword>
<evidence type="ECO:0000256" key="6">
    <source>
        <dbReference type="HAMAP-Rule" id="MF_00836"/>
    </source>
</evidence>
<dbReference type="InterPro" id="IPR008144">
    <property type="entry name" value="Guanylate_kin-like_dom"/>
</dbReference>
<organism evidence="8 9">
    <name type="scientific">Pelagibacterium lentulum</name>
    <dbReference type="NCBI Taxonomy" id="2029865"/>
    <lineage>
        <taxon>Bacteria</taxon>
        <taxon>Pseudomonadati</taxon>
        <taxon>Pseudomonadota</taxon>
        <taxon>Alphaproteobacteria</taxon>
        <taxon>Hyphomicrobiales</taxon>
        <taxon>Devosiaceae</taxon>
        <taxon>Pelagibacterium</taxon>
    </lineage>
</organism>
<comment type="caution">
    <text evidence="8">The sequence shown here is derived from an EMBL/GenBank/DDBJ whole genome shotgun (WGS) entry which is preliminary data.</text>
</comment>
<dbReference type="Proteomes" id="UP000596977">
    <property type="component" value="Unassembled WGS sequence"/>
</dbReference>
<dbReference type="RefSeq" id="WP_127073414.1">
    <property type="nucleotide sequence ID" value="NZ_BMKB01000001.1"/>
</dbReference>
<dbReference type="AlphaFoldDB" id="A0A916R799"/>
<dbReference type="GO" id="GO:0033863">
    <property type="term" value="F:ribose 1,5-bisphosphate phosphokinase activity"/>
    <property type="evidence" value="ECO:0007669"/>
    <property type="project" value="UniProtKB-UniRule"/>
</dbReference>
<keyword evidence="9" id="KW-1185">Reference proteome</keyword>
<keyword evidence="3 6" id="KW-0808">Transferase</keyword>
<dbReference type="PANTHER" id="PTHR23117:SF8">
    <property type="entry name" value="RIBOSE 1,5-BISPHOSPHATE PHOSPHOKINASE PHNN"/>
    <property type="match status" value="1"/>
</dbReference>
<comment type="catalytic activity">
    <reaction evidence="1 6">
        <text>alpha-D-ribose 1,5-bisphosphate + ATP = 5-phospho-alpha-D-ribose 1-diphosphate + ADP</text>
        <dbReference type="Rhea" id="RHEA:20109"/>
        <dbReference type="ChEBI" id="CHEBI:30616"/>
        <dbReference type="ChEBI" id="CHEBI:58017"/>
        <dbReference type="ChEBI" id="CHEBI:68688"/>
        <dbReference type="ChEBI" id="CHEBI:456216"/>
        <dbReference type="EC" id="2.7.4.23"/>
    </reaction>
</comment>
<accession>A0A916R799</accession>
<dbReference type="GO" id="GO:0005829">
    <property type="term" value="C:cytosol"/>
    <property type="evidence" value="ECO:0007669"/>
    <property type="project" value="TreeGrafter"/>
</dbReference>
<dbReference type="GO" id="GO:0006015">
    <property type="term" value="P:5-phosphoribose 1-diphosphate biosynthetic process"/>
    <property type="evidence" value="ECO:0007669"/>
    <property type="project" value="UniProtKB-UniRule"/>
</dbReference>
<keyword evidence="5 6" id="KW-0067">ATP-binding</keyword>
<dbReference type="Gene3D" id="3.40.50.300">
    <property type="entry name" value="P-loop containing nucleotide triphosphate hydrolases"/>
    <property type="match status" value="1"/>
</dbReference>
<dbReference type="GO" id="GO:0005524">
    <property type="term" value="F:ATP binding"/>
    <property type="evidence" value="ECO:0007669"/>
    <property type="project" value="UniProtKB-KW"/>
</dbReference>
<dbReference type="SUPFAM" id="SSF52540">
    <property type="entry name" value="P-loop containing nucleoside triphosphate hydrolases"/>
    <property type="match status" value="1"/>
</dbReference>
<dbReference type="PROSITE" id="PS50052">
    <property type="entry name" value="GUANYLATE_KINASE_2"/>
    <property type="match status" value="1"/>
</dbReference>
<dbReference type="InterPro" id="IPR012699">
    <property type="entry name" value="PhnN"/>
</dbReference>
<dbReference type="GO" id="GO:0019634">
    <property type="term" value="P:organic phosphonate metabolic process"/>
    <property type="evidence" value="ECO:0007669"/>
    <property type="project" value="UniProtKB-UniRule"/>
</dbReference>
<dbReference type="SMART" id="SM00072">
    <property type="entry name" value="GuKc"/>
    <property type="match status" value="1"/>
</dbReference>
<comment type="pathway">
    <text evidence="2 6">Metabolic intermediate biosynthesis; 5-phospho-alpha-D-ribose 1-diphosphate biosynthesis; 5-phospho-alpha-D-ribose 1-diphosphate from D-ribose 5-phosphate (route II): step 3/3.</text>
</comment>
<dbReference type="Pfam" id="PF00625">
    <property type="entry name" value="Guanylate_kin"/>
    <property type="match status" value="1"/>
</dbReference>
<reference evidence="8 9" key="1">
    <citation type="journal article" date="2014" name="Int. J. Syst. Evol. Microbiol.">
        <title>Complete genome sequence of Corynebacterium casei LMG S-19264T (=DSM 44701T), isolated from a smear-ripened cheese.</title>
        <authorList>
            <consortium name="US DOE Joint Genome Institute (JGI-PGF)"/>
            <person name="Walter F."/>
            <person name="Albersmeier A."/>
            <person name="Kalinowski J."/>
            <person name="Ruckert C."/>
        </authorList>
    </citation>
    <scope>NUCLEOTIDE SEQUENCE [LARGE SCALE GENOMIC DNA]</scope>
    <source>
        <strain evidence="8 9">CGMCC 1.15896</strain>
    </source>
</reference>
<evidence type="ECO:0000256" key="4">
    <source>
        <dbReference type="ARBA" id="ARBA00022741"/>
    </source>
</evidence>
<evidence type="ECO:0000256" key="5">
    <source>
        <dbReference type="ARBA" id="ARBA00022840"/>
    </source>
</evidence>
<feature type="binding site" evidence="6">
    <location>
        <begin position="11"/>
        <end position="18"/>
    </location>
    <ligand>
        <name>ATP</name>
        <dbReference type="ChEBI" id="CHEBI:30616"/>
    </ligand>
</feature>
<comment type="function">
    <text evidence="6">Catalyzes the phosphorylation of ribose 1,5-bisphosphate to 5-phospho-D-ribosyl alpha-1-diphosphate (PRPP).</text>
</comment>
<dbReference type="EMBL" id="BMKB01000001">
    <property type="protein sequence ID" value="GGA38994.1"/>
    <property type="molecule type" value="Genomic_DNA"/>
</dbReference>
<proteinExistence type="inferred from homology"/>
<name>A0A916R799_9HYPH</name>